<dbReference type="PANTHER" id="PTHR47634">
    <property type="entry name" value="PROTEIN KINASE DOMAIN-CONTAINING PROTEIN-RELATED"/>
    <property type="match status" value="1"/>
</dbReference>
<dbReference type="OrthoDB" id="5979581at2759"/>
<keyword evidence="10 15" id="KW-0067">ATP-binding</keyword>
<comment type="caution">
    <text evidence="17">The sequence shown here is derived from an EMBL/GenBank/DDBJ whole genome shotgun (WGS) entry which is preliminary data.</text>
</comment>
<keyword evidence="9" id="KW-0418">Kinase</keyword>
<dbReference type="PROSITE" id="PS00107">
    <property type="entry name" value="PROTEIN_KINASE_ATP"/>
    <property type="match status" value="1"/>
</dbReference>
<comment type="catalytic activity">
    <reaction evidence="13">
        <text>L-threonyl-[protein] + ATP = O-phospho-L-threonyl-[protein] + ADP + H(+)</text>
        <dbReference type="Rhea" id="RHEA:46608"/>
        <dbReference type="Rhea" id="RHEA-COMP:11060"/>
        <dbReference type="Rhea" id="RHEA-COMP:11605"/>
        <dbReference type="ChEBI" id="CHEBI:15378"/>
        <dbReference type="ChEBI" id="CHEBI:30013"/>
        <dbReference type="ChEBI" id="CHEBI:30616"/>
        <dbReference type="ChEBI" id="CHEBI:61977"/>
        <dbReference type="ChEBI" id="CHEBI:456216"/>
        <dbReference type="EC" id="2.7.11.1"/>
    </reaction>
</comment>
<evidence type="ECO:0000256" key="13">
    <source>
        <dbReference type="ARBA" id="ARBA00047899"/>
    </source>
</evidence>
<evidence type="ECO:0000256" key="14">
    <source>
        <dbReference type="ARBA" id="ARBA00048679"/>
    </source>
</evidence>
<comment type="catalytic activity">
    <reaction evidence="14">
        <text>L-seryl-[protein] + ATP = O-phospho-L-seryl-[protein] + ADP + H(+)</text>
        <dbReference type="Rhea" id="RHEA:17989"/>
        <dbReference type="Rhea" id="RHEA-COMP:9863"/>
        <dbReference type="Rhea" id="RHEA-COMP:11604"/>
        <dbReference type="ChEBI" id="CHEBI:15378"/>
        <dbReference type="ChEBI" id="CHEBI:29999"/>
        <dbReference type="ChEBI" id="CHEBI:30616"/>
        <dbReference type="ChEBI" id="CHEBI:83421"/>
        <dbReference type="ChEBI" id="CHEBI:456216"/>
        <dbReference type="EC" id="2.7.11.1"/>
    </reaction>
</comment>
<gene>
    <name evidence="17" type="ORF">AK830_g9514</name>
</gene>
<evidence type="ECO:0000256" key="15">
    <source>
        <dbReference type="PROSITE-ProRule" id="PRU10141"/>
    </source>
</evidence>
<keyword evidence="6" id="KW-0723">Serine/threonine-protein kinase</keyword>
<name>A0A0P7BC74_9HYPO</name>
<dbReference type="EC" id="2.7.11.1" evidence="3"/>
<keyword evidence="18" id="KW-1185">Reference proteome</keyword>
<dbReference type="GO" id="GO:0000245">
    <property type="term" value="P:spliceosomal complex assembly"/>
    <property type="evidence" value="ECO:0007669"/>
    <property type="project" value="TreeGrafter"/>
</dbReference>
<dbReference type="PROSITE" id="PS50011">
    <property type="entry name" value="PROTEIN_KINASE_DOM"/>
    <property type="match status" value="1"/>
</dbReference>
<dbReference type="Gene3D" id="3.30.200.20">
    <property type="entry name" value="Phosphorylase Kinase, domain 1"/>
    <property type="match status" value="1"/>
</dbReference>
<dbReference type="GO" id="GO:0004674">
    <property type="term" value="F:protein serine/threonine kinase activity"/>
    <property type="evidence" value="ECO:0007669"/>
    <property type="project" value="UniProtKB-KW"/>
</dbReference>
<reference evidence="17 18" key="1">
    <citation type="submission" date="2015-09" db="EMBL/GenBank/DDBJ databases">
        <title>Draft genome of a European isolate of the apple canker pathogen Neonectria ditissima.</title>
        <authorList>
            <person name="Gomez-Cortecero A."/>
            <person name="Harrison R.J."/>
            <person name="Armitage A.D."/>
        </authorList>
    </citation>
    <scope>NUCLEOTIDE SEQUENCE [LARGE SCALE GENOMIC DNA]</scope>
    <source>
        <strain evidence="17 18">R09/05</strain>
    </source>
</reference>
<feature type="binding site" evidence="15">
    <location>
        <position position="108"/>
    </location>
    <ligand>
        <name>ATP</name>
        <dbReference type="ChEBI" id="CHEBI:30616"/>
    </ligand>
</feature>
<dbReference type="STRING" id="78410.A0A0P7BC74"/>
<evidence type="ECO:0000256" key="4">
    <source>
        <dbReference type="ARBA" id="ARBA00013948"/>
    </source>
</evidence>
<evidence type="ECO:0000256" key="6">
    <source>
        <dbReference type="ARBA" id="ARBA00022527"/>
    </source>
</evidence>
<dbReference type="Proteomes" id="UP000050424">
    <property type="component" value="Unassembled WGS sequence"/>
</dbReference>
<evidence type="ECO:0000313" key="18">
    <source>
        <dbReference type="Proteomes" id="UP000050424"/>
    </source>
</evidence>
<evidence type="ECO:0000256" key="9">
    <source>
        <dbReference type="ARBA" id="ARBA00022777"/>
    </source>
</evidence>
<comment type="subunit">
    <text evidence="2">Component of the EKC/KEOPS complex composed of at least BUD32, CGI121, GON7, KAE1 and PCC1; the whole complex dimerizes.</text>
</comment>
<dbReference type="InterPro" id="IPR051334">
    <property type="entry name" value="SRPK"/>
</dbReference>
<dbReference type="Gene3D" id="1.10.510.10">
    <property type="entry name" value="Transferase(Phosphotransferase) domain 1"/>
    <property type="match status" value="1"/>
</dbReference>
<evidence type="ECO:0000313" key="17">
    <source>
        <dbReference type="EMBL" id="KPM37032.1"/>
    </source>
</evidence>
<evidence type="ECO:0000256" key="12">
    <source>
        <dbReference type="ARBA" id="ARBA00033194"/>
    </source>
</evidence>
<evidence type="ECO:0000256" key="10">
    <source>
        <dbReference type="ARBA" id="ARBA00022840"/>
    </source>
</evidence>
<dbReference type="InterPro" id="IPR008266">
    <property type="entry name" value="Tyr_kinase_AS"/>
</dbReference>
<dbReference type="InterPro" id="IPR017441">
    <property type="entry name" value="Protein_kinase_ATP_BS"/>
</dbReference>
<evidence type="ECO:0000256" key="8">
    <source>
        <dbReference type="ARBA" id="ARBA00022741"/>
    </source>
</evidence>
<comment type="function">
    <text evidence="1">Component of the EKC/KEOPS complex that is required for the formation of a threonylcarbamoyl group on adenosine at position 37 (t(6)A37) in tRNAs that read codons beginning with adenine. The complex is probably involved in the transfer of the threonylcarbamoyl moiety of threonylcarbamoyl-AMP (TC-AMP) to the N6 group of A37. BUD32 has ATPase activity in the context of the EKC/KEOPS complex and likely plays a supporting role to the catalytic subunit KAE1. The EKC/KEOPS complex also promotes both telomere uncapping and telomere elongation. The complex is required for efficient recruitment of transcriptional coactivators.</text>
</comment>
<feature type="domain" description="Protein kinase" evidence="16">
    <location>
        <begin position="77"/>
        <end position="465"/>
    </location>
</feature>
<dbReference type="GO" id="GO:0050684">
    <property type="term" value="P:regulation of mRNA processing"/>
    <property type="evidence" value="ECO:0007669"/>
    <property type="project" value="TreeGrafter"/>
</dbReference>
<dbReference type="AlphaFoldDB" id="A0A0P7BC74"/>
<evidence type="ECO:0000256" key="11">
    <source>
        <dbReference type="ARBA" id="ARBA00030980"/>
    </source>
</evidence>
<keyword evidence="7" id="KW-0808">Transferase</keyword>
<dbReference type="GO" id="GO:0005524">
    <property type="term" value="F:ATP binding"/>
    <property type="evidence" value="ECO:0007669"/>
    <property type="project" value="UniProtKB-UniRule"/>
</dbReference>
<evidence type="ECO:0000256" key="3">
    <source>
        <dbReference type="ARBA" id="ARBA00012513"/>
    </source>
</evidence>
<dbReference type="PANTHER" id="PTHR47634:SF9">
    <property type="entry name" value="PROTEIN KINASE DOMAIN-CONTAINING PROTEIN-RELATED"/>
    <property type="match status" value="1"/>
</dbReference>
<dbReference type="PROSITE" id="PS00109">
    <property type="entry name" value="PROTEIN_KINASE_TYR"/>
    <property type="match status" value="1"/>
</dbReference>
<dbReference type="SMART" id="SM00220">
    <property type="entry name" value="S_TKc"/>
    <property type="match status" value="1"/>
</dbReference>
<dbReference type="Pfam" id="PF00069">
    <property type="entry name" value="Pkinase"/>
    <property type="match status" value="2"/>
</dbReference>
<sequence>MSTSRGSAPPRRPPIRVIGPPRLRSERVVPNLPQAADRLWKRLYVRGVDDDLEKLHGYRPGGYHPIHLQDELNNGQYRVIHKLGHGGYATVWLCRDQRVDTPAYVAVKILVASETESDSRELLLTGNLRKEGMDKNLAGKHLCLPLKQFSSKSPSGTHICLVYPVLGPPVRDAVKVFYGEENEIEILQSVSRQVVEGLAALHSLGICHGDFRPSNILLELRSLDGMDEEELLFLLGDPETTDIHVREDSRPTPEIPYAPRYLVYPIEFGDADDSVVLPHTQVIDFGQSFEVSQRPPPATFGIPANYAAPEVLIDSSGSTAMDLWSLGCTLYEIRLDRRLFDVFQLVGLRKEDYMDEISSILGEPPEPWAEYYLSDDESETSTTQTEFDLGDDGDECIGPQEERLRSIQNKLASCHDCTGQGCAHKRYQLISRPEAAMLADLLEKLLRYRPEERLSAQDVLKHPWFYTRREESGFIHADSLIIVADRKL</sequence>
<protein>
    <recommendedName>
        <fullName evidence="5">EKC/KEOPS complex subunit BUD32</fullName>
        <ecNumber evidence="3">2.7.11.1</ecNumber>
    </recommendedName>
    <alternativeName>
        <fullName evidence="11 12">Atypical Serine/threonine protein kinase BUD32</fullName>
    </alternativeName>
    <alternativeName>
        <fullName evidence="4">EKC/KEOPS complex subunit bud32</fullName>
    </alternativeName>
</protein>
<dbReference type="SUPFAM" id="SSF56112">
    <property type="entry name" value="Protein kinase-like (PK-like)"/>
    <property type="match status" value="1"/>
</dbReference>
<evidence type="ECO:0000256" key="5">
    <source>
        <dbReference type="ARBA" id="ARBA00019973"/>
    </source>
</evidence>
<organism evidence="17 18">
    <name type="scientific">Neonectria ditissima</name>
    <dbReference type="NCBI Taxonomy" id="78410"/>
    <lineage>
        <taxon>Eukaryota</taxon>
        <taxon>Fungi</taxon>
        <taxon>Dikarya</taxon>
        <taxon>Ascomycota</taxon>
        <taxon>Pezizomycotina</taxon>
        <taxon>Sordariomycetes</taxon>
        <taxon>Hypocreomycetidae</taxon>
        <taxon>Hypocreales</taxon>
        <taxon>Nectriaceae</taxon>
        <taxon>Neonectria</taxon>
    </lineage>
</organism>
<dbReference type="InterPro" id="IPR000719">
    <property type="entry name" value="Prot_kinase_dom"/>
</dbReference>
<proteinExistence type="predicted"/>
<evidence type="ECO:0000256" key="7">
    <source>
        <dbReference type="ARBA" id="ARBA00022679"/>
    </source>
</evidence>
<accession>A0A0P7BC74</accession>
<evidence type="ECO:0000259" key="16">
    <source>
        <dbReference type="PROSITE" id="PS50011"/>
    </source>
</evidence>
<keyword evidence="8 15" id="KW-0547">Nucleotide-binding</keyword>
<dbReference type="EMBL" id="LKCW01000179">
    <property type="protein sequence ID" value="KPM37032.1"/>
    <property type="molecule type" value="Genomic_DNA"/>
</dbReference>
<dbReference type="InterPro" id="IPR011009">
    <property type="entry name" value="Kinase-like_dom_sf"/>
</dbReference>
<evidence type="ECO:0000256" key="1">
    <source>
        <dbReference type="ARBA" id="ARBA00003747"/>
    </source>
</evidence>
<evidence type="ECO:0000256" key="2">
    <source>
        <dbReference type="ARBA" id="ARBA00011534"/>
    </source>
</evidence>